<feature type="region of interest" description="Disordered" evidence="1">
    <location>
        <begin position="1"/>
        <end position="21"/>
    </location>
</feature>
<evidence type="ECO:0000313" key="2">
    <source>
        <dbReference type="EMBL" id="KIJ34325.1"/>
    </source>
</evidence>
<proteinExistence type="predicted"/>
<dbReference type="Proteomes" id="UP000054279">
    <property type="component" value="Unassembled WGS sequence"/>
</dbReference>
<gene>
    <name evidence="2" type="ORF">M422DRAFT_35158</name>
</gene>
<dbReference type="EMBL" id="KN837201">
    <property type="protein sequence ID" value="KIJ34325.1"/>
    <property type="molecule type" value="Genomic_DNA"/>
</dbReference>
<sequence length="184" mass="21202">MASATFKELPYQPSGNSPSSTEVHLLHRHQEHRAMGRSNRHISSSTNDFSSGFNYDVYNLPFFAPPTLPISLPDEGSFNLPSPPRLSKYQRTVSFKWHGDSPYLVGKSSKYLYRQTRFPPRSPPHFLWTSTSRPAWQQEEPQPKSIKNAEFSAQSCFRTDYTFQPAFDRPQSPTIRREFGCRVI</sequence>
<organism evidence="2 3">
    <name type="scientific">Sphaerobolus stellatus (strain SS14)</name>
    <dbReference type="NCBI Taxonomy" id="990650"/>
    <lineage>
        <taxon>Eukaryota</taxon>
        <taxon>Fungi</taxon>
        <taxon>Dikarya</taxon>
        <taxon>Basidiomycota</taxon>
        <taxon>Agaricomycotina</taxon>
        <taxon>Agaricomycetes</taxon>
        <taxon>Phallomycetidae</taxon>
        <taxon>Geastrales</taxon>
        <taxon>Sphaerobolaceae</taxon>
        <taxon>Sphaerobolus</taxon>
    </lineage>
</organism>
<name>A0A0C9VA29_SPHS4</name>
<dbReference type="HOGENOM" id="CLU_1469099_0_0_1"/>
<evidence type="ECO:0000256" key="1">
    <source>
        <dbReference type="SAM" id="MobiDB-lite"/>
    </source>
</evidence>
<keyword evidence="3" id="KW-1185">Reference proteome</keyword>
<protein>
    <submittedName>
        <fullName evidence="2">Uncharacterized protein</fullName>
    </submittedName>
</protein>
<reference evidence="2 3" key="1">
    <citation type="submission" date="2014-06" db="EMBL/GenBank/DDBJ databases">
        <title>Evolutionary Origins and Diversification of the Mycorrhizal Mutualists.</title>
        <authorList>
            <consortium name="DOE Joint Genome Institute"/>
            <consortium name="Mycorrhizal Genomics Consortium"/>
            <person name="Kohler A."/>
            <person name="Kuo A."/>
            <person name="Nagy L.G."/>
            <person name="Floudas D."/>
            <person name="Copeland A."/>
            <person name="Barry K.W."/>
            <person name="Cichocki N."/>
            <person name="Veneault-Fourrey C."/>
            <person name="LaButti K."/>
            <person name="Lindquist E.A."/>
            <person name="Lipzen A."/>
            <person name="Lundell T."/>
            <person name="Morin E."/>
            <person name="Murat C."/>
            <person name="Riley R."/>
            <person name="Ohm R."/>
            <person name="Sun H."/>
            <person name="Tunlid A."/>
            <person name="Henrissat B."/>
            <person name="Grigoriev I.V."/>
            <person name="Hibbett D.S."/>
            <person name="Martin F."/>
        </authorList>
    </citation>
    <scope>NUCLEOTIDE SEQUENCE [LARGE SCALE GENOMIC DNA]</scope>
    <source>
        <strain evidence="2 3">SS14</strain>
    </source>
</reference>
<dbReference type="AlphaFoldDB" id="A0A0C9VA29"/>
<evidence type="ECO:0000313" key="3">
    <source>
        <dbReference type="Proteomes" id="UP000054279"/>
    </source>
</evidence>
<accession>A0A0C9VA29</accession>